<dbReference type="EMBL" id="CAUYUJ010015175">
    <property type="protein sequence ID" value="CAK0850783.1"/>
    <property type="molecule type" value="Genomic_DNA"/>
</dbReference>
<accession>A0ABN9TWW6</accession>
<gene>
    <name evidence="1" type="ORF">PCOR1329_LOCUS43086</name>
</gene>
<proteinExistence type="predicted"/>
<name>A0ABN9TWW6_9DINO</name>
<organism evidence="1 2">
    <name type="scientific">Prorocentrum cordatum</name>
    <dbReference type="NCBI Taxonomy" id="2364126"/>
    <lineage>
        <taxon>Eukaryota</taxon>
        <taxon>Sar</taxon>
        <taxon>Alveolata</taxon>
        <taxon>Dinophyceae</taxon>
        <taxon>Prorocentrales</taxon>
        <taxon>Prorocentraceae</taxon>
        <taxon>Prorocentrum</taxon>
    </lineage>
</organism>
<protein>
    <submittedName>
        <fullName evidence="1">Uncharacterized protein</fullName>
    </submittedName>
</protein>
<evidence type="ECO:0000313" key="2">
    <source>
        <dbReference type="Proteomes" id="UP001189429"/>
    </source>
</evidence>
<feature type="non-terminal residue" evidence="1">
    <location>
        <position position="1"/>
    </location>
</feature>
<dbReference type="Proteomes" id="UP001189429">
    <property type="component" value="Unassembled WGS sequence"/>
</dbReference>
<evidence type="ECO:0000313" key="1">
    <source>
        <dbReference type="EMBL" id="CAK0850783.1"/>
    </source>
</evidence>
<comment type="caution">
    <text evidence="1">The sequence shown here is derived from an EMBL/GenBank/DDBJ whole genome shotgun (WGS) entry which is preliminary data.</text>
</comment>
<reference evidence="1" key="1">
    <citation type="submission" date="2023-10" db="EMBL/GenBank/DDBJ databases">
        <authorList>
            <person name="Chen Y."/>
            <person name="Shah S."/>
            <person name="Dougan E. K."/>
            <person name="Thang M."/>
            <person name="Chan C."/>
        </authorList>
    </citation>
    <scope>NUCLEOTIDE SEQUENCE [LARGE SCALE GENOMIC DNA]</scope>
</reference>
<keyword evidence="2" id="KW-1185">Reference proteome</keyword>
<sequence>GLRVSFDLDACVVHDVVPYAEVYGVHPRDFVFGRRYYILRTASPRTASSSRARTRRRRPREGEAMLQAMHAEARTGAGPPAGGHPRGAPRRPPATALLARAGPSPGGAPRVLSALVCFSALPVVVPLLSRGGSVIRRWGSPEPSNVAPARLSFVLKAQCMQKSSLSPSTTRS</sequence>